<dbReference type="EMBL" id="QDEB01122400">
    <property type="protein sequence ID" value="RZB40087.1"/>
    <property type="molecule type" value="Genomic_DNA"/>
</dbReference>
<dbReference type="GO" id="GO:0016020">
    <property type="term" value="C:membrane"/>
    <property type="evidence" value="ECO:0007669"/>
    <property type="project" value="TreeGrafter"/>
</dbReference>
<dbReference type="SUPFAM" id="SSF52151">
    <property type="entry name" value="FabD/lysophospholipase-like"/>
    <property type="match status" value="1"/>
</dbReference>
<comment type="caution">
    <text evidence="6">The sequence shown here is derived from an EMBL/GenBank/DDBJ whole genome shotgun (WGS) entry which is preliminary data.</text>
</comment>
<dbReference type="STRING" id="1661398.A0A482VA17"/>
<comment type="caution">
    <text evidence="4">Lacks conserved residue(s) required for the propagation of feature annotation.</text>
</comment>
<feature type="short sequence motif" description="DGA/G" evidence="4">
    <location>
        <begin position="134"/>
        <end position="136"/>
    </location>
</feature>
<name>A0A482VA17_ASBVE</name>
<evidence type="ECO:0000259" key="5">
    <source>
        <dbReference type="PROSITE" id="PS51635"/>
    </source>
</evidence>
<dbReference type="GO" id="GO:0019369">
    <property type="term" value="P:arachidonate metabolic process"/>
    <property type="evidence" value="ECO:0007669"/>
    <property type="project" value="TreeGrafter"/>
</dbReference>
<evidence type="ECO:0000313" key="7">
    <source>
        <dbReference type="Proteomes" id="UP000292052"/>
    </source>
</evidence>
<keyword evidence="7" id="KW-1185">Reference proteome</keyword>
<protein>
    <submittedName>
        <fullName evidence="6">Patatin domain containing protein</fullName>
    </submittedName>
</protein>
<reference evidence="6 7" key="1">
    <citation type="submission" date="2017-03" db="EMBL/GenBank/DDBJ databases">
        <title>Genome of the blue death feigning beetle - Asbolus verrucosus.</title>
        <authorList>
            <person name="Rider S.D."/>
        </authorList>
    </citation>
    <scope>NUCLEOTIDE SEQUENCE [LARGE SCALE GENOMIC DNA]</scope>
    <source>
        <strain evidence="6">Butters</strain>
        <tissue evidence="6">Head and leg muscle</tissue>
    </source>
</reference>
<dbReference type="Gene3D" id="3.40.1090.10">
    <property type="entry name" value="Cytosolic phospholipase A2 catalytic domain"/>
    <property type="match status" value="1"/>
</dbReference>
<evidence type="ECO:0000313" key="6">
    <source>
        <dbReference type="EMBL" id="RZB40087.1"/>
    </source>
</evidence>
<organism evidence="6 7">
    <name type="scientific">Asbolus verrucosus</name>
    <name type="common">Desert ironclad beetle</name>
    <dbReference type="NCBI Taxonomy" id="1661398"/>
    <lineage>
        <taxon>Eukaryota</taxon>
        <taxon>Metazoa</taxon>
        <taxon>Ecdysozoa</taxon>
        <taxon>Arthropoda</taxon>
        <taxon>Hexapoda</taxon>
        <taxon>Insecta</taxon>
        <taxon>Pterygota</taxon>
        <taxon>Neoptera</taxon>
        <taxon>Endopterygota</taxon>
        <taxon>Coleoptera</taxon>
        <taxon>Polyphaga</taxon>
        <taxon>Cucujiformia</taxon>
        <taxon>Tenebrionidae</taxon>
        <taxon>Pimeliinae</taxon>
        <taxon>Asbolus</taxon>
    </lineage>
</organism>
<feature type="domain" description="PNPLA" evidence="5">
    <location>
        <begin position="1"/>
        <end position="147"/>
    </location>
</feature>
<dbReference type="PROSITE" id="PS51635">
    <property type="entry name" value="PNPLA"/>
    <property type="match status" value="1"/>
</dbReference>
<proteinExistence type="predicted"/>
<evidence type="ECO:0000256" key="2">
    <source>
        <dbReference type="ARBA" id="ARBA00022963"/>
    </source>
</evidence>
<dbReference type="InterPro" id="IPR002641">
    <property type="entry name" value="PNPLA_dom"/>
</dbReference>
<dbReference type="PANTHER" id="PTHR24185">
    <property type="entry name" value="CALCIUM-INDEPENDENT PHOSPHOLIPASE A2-GAMMA"/>
    <property type="match status" value="1"/>
</dbReference>
<dbReference type="GO" id="GO:0016042">
    <property type="term" value="P:lipid catabolic process"/>
    <property type="evidence" value="ECO:0007669"/>
    <property type="project" value="UniProtKB-KW"/>
</dbReference>
<dbReference type="Proteomes" id="UP000292052">
    <property type="component" value="Unassembled WGS sequence"/>
</dbReference>
<evidence type="ECO:0000256" key="4">
    <source>
        <dbReference type="PROSITE-ProRule" id="PRU01161"/>
    </source>
</evidence>
<feature type="non-terminal residue" evidence="6">
    <location>
        <position position="1"/>
    </location>
</feature>
<keyword evidence="1" id="KW-0378">Hydrolase</keyword>
<dbReference type="InterPro" id="IPR016035">
    <property type="entry name" value="Acyl_Trfase/lysoPLipase"/>
</dbReference>
<gene>
    <name evidence="6" type="ORF">BDFB_012634</name>
</gene>
<dbReference type="PANTHER" id="PTHR24185:SF1">
    <property type="entry name" value="CALCIUM-INDEPENDENT PHOSPHOLIPASE A2-GAMMA"/>
    <property type="match status" value="1"/>
</dbReference>
<evidence type="ECO:0000256" key="3">
    <source>
        <dbReference type="ARBA" id="ARBA00023098"/>
    </source>
</evidence>
<accession>A0A482VA17</accession>
<evidence type="ECO:0000256" key="1">
    <source>
        <dbReference type="ARBA" id="ARBA00022801"/>
    </source>
</evidence>
<keyword evidence="2" id="KW-0442">Lipid degradation</keyword>
<sequence length="289" mass="33120">GIHHKSLDEVAEGYRDISLEVFKQSPLRGTGNLVWSQAYYDTTLWEKKLKEHLGTNSLISTARDPSCPKLCAVSAVVNQSRLSAYVFRNYSLPWKVKSEYFGSCNHEIWQAARASAAAPTYFEEFKLGNFLHQDGGILVNNPTAVAVHEAKLIWPHVPIQCVISFGTGRTIPVLADVSKNIFENSNNTSWTNKFYKILDSATDTEGVHIMLNDLLDDNVYYRFNPYLTEMISMVEINPQKLEQLKRDAVMYLRRNEDKFQEAARVLTEKKSYLQKVKDFINFHEDHYGL</sequence>
<dbReference type="AlphaFoldDB" id="A0A482VA17"/>
<keyword evidence="3" id="KW-0443">Lipid metabolism</keyword>
<dbReference type="Pfam" id="PF01734">
    <property type="entry name" value="Patatin"/>
    <property type="match status" value="1"/>
</dbReference>
<dbReference type="OrthoDB" id="6727605at2759"/>
<dbReference type="GO" id="GO:0047499">
    <property type="term" value="F:calcium-independent phospholipase A2 activity"/>
    <property type="evidence" value="ECO:0007669"/>
    <property type="project" value="TreeGrafter"/>
</dbReference>